<dbReference type="EMBL" id="JBBPBN010000001">
    <property type="protein sequence ID" value="KAK9045507.1"/>
    <property type="molecule type" value="Genomic_DNA"/>
</dbReference>
<evidence type="ECO:0000313" key="3">
    <source>
        <dbReference type="Proteomes" id="UP001396334"/>
    </source>
</evidence>
<organism evidence="2 3">
    <name type="scientific">Hibiscus sabdariffa</name>
    <name type="common">roselle</name>
    <dbReference type="NCBI Taxonomy" id="183260"/>
    <lineage>
        <taxon>Eukaryota</taxon>
        <taxon>Viridiplantae</taxon>
        <taxon>Streptophyta</taxon>
        <taxon>Embryophyta</taxon>
        <taxon>Tracheophyta</taxon>
        <taxon>Spermatophyta</taxon>
        <taxon>Magnoliopsida</taxon>
        <taxon>eudicotyledons</taxon>
        <taxon>Gunneridae</taxon>
        <taxon>Pentapetalae</taxon>
        <taxon>rosids</taxon>
        <taxon>malvids</taxon>
        <taxon>Malvales</taxon>
        <taxon>Malvaceae</taxon>
        <taxon>Malvoideae</taxon>
        <taxon>Hibiscus</taxon>
    </lineage>
</organism>
<evidence type="ECO:0000313" key="2">
    <source>
        <dbReference type="EMBL" id="KAK9045507.1"/>
    </source>
</evidence>
<protein>
    <submittedName>
        <fullName evidence="2">Uncharacterized protein</fullName>
    </submittedName>
</protein>
<keyword evidence="3" id="KW-1185">Reference proteome</keyword>
<dbReference type="Proteomes" id="UP001396334">
    <property type="component" value="Unassembled WGS sequence"/>
</dbReference>
<gene>
    <name evidence="2" type="ORF">V6N11_051417</name>
</gene>
<name>A0ABR2U715_9ROSI</name>
<sequence>MRVNNERGIPIKLVSTGRNSSSSATSAATVVAAASAHISKYGEGDFDGSKSSETDVNDPETCSTSIKFKDHNIMNKD</sequence>
<accession>A0ABR2U715</accession>
<comment type="caution">
    <text evidence="2">The sequence shown here is derived from an EMBL/GenBank/DDBJ whole genome shotgun (WGS) entry which is preliminary data.</text>
</comment>
<proteinExistence type="predicted"/>
<feature type="region of interest" description="Disordered" evidence="1">
    <location>
        <begin position="42"/>
        <end position="63"/>
    </location>
</feature>
<feature type="compositionally biased region" description="Basic and acidic residues" evidence="1">
    <location>
        <begin position="42"/>
        <end position="53"/>
    </location>
</feature>
<reference evidence="2 3" key="1">
    <citation type="journal article" date="2024" name="G3 (Bethesda)">
        <title>Genome assembly of Hibiscus sabdariffa L. provides insights into metabolisms of medicinal natural products.</title>
        <authorList>
            <person name="Kim T."/>
        </authorList>
    </citation>
    <scope>NUCLEOTIDE SEQUENCE [LARGE SCALE GENOMIC DNA]</scope>
    <source>
        <strain evidence="2">TK-2024</strain>
        <tissue evidence="2">Old leaves</tissue>
    </source>
</reference>
<evidence type="ECO:0000256" key="1">
    <source>
        <dbReference type="SAM" id="MobiDB-lite"/>
    </source>
</evidence>